<evidence type="ECO:0000256" key="2">
    <source>
        <dbReference type="ARBA" id="ARBA00023136"/>
    </source>
</evidence>
<dbReference type="EMBL" id="VLNT01000001">
    <property type="protein sequence ID" value="TSD68222.1"/>
    <property type="molecule type" value="Genomic_DNA"/>
</dbReference>
<keyword evidence="3" id="KW-0812">Transmembrane</keyword>
<reference evidence="4 5" key="1">
    <citation type="submission" date="2019-07" db="EMBL/GenBank/DDBJ databases">
        <authorList>
            <person name="Zhao L.H."/>
        </authorList>
    </citation>
    <scope>NUCLEOTIDE SEQUENCE [LARGE SCALE GENOMIC DNA]</scope>
    <source>
        <strain evidence="4 5">Co35</strain>
    </source>
</reference>
<evidence type="ECO:0000256" key="1">
    <source>
        <dbReference type="ARBA" id="ARBA00004370"/>
    </source>
</evidence>
<dbReference type="PANTHER" id="PTHR37042:SF4">
    <property type="entry name" value="OUTER MEMBRANE PROTEIN RV1973"/>
    <property type="match status" value="1"/>
</dbReference>
<accession>A0A554SPD9</accession>
<dbReference type="OrthoDB" id="5192320at2"/>
<dbReference type="GO" id="GO:0016020">
    <property type="term" value="C:membrane"/>
    <property type="evidence" value="ECO:0007669"/>
    <property type="project" value="UniProtKB-SubCell"/>
</dbReference>
<evidence type="ECO:0008006" key="6">
    <source>
        <dbReference type="Google" id="ProtNLM"/>
    </source>
</evidence>
<evidence type="ECO:0000256" key="3">
    <source>
        <dbReference type="SAM" id="Phobius"/>
    </source>
</evidence>
<sequence>MKATTRWIVIGVLVAVGLAGWGTSWYVYQGAASQNAALIETGPTAEVQSQVTQALTQVLTYDYNDPEATEDAAQRLLAGDAYEEYETLYAALSEQAPDQQLTLTAQVQAVGVTELKDDRAEVLVFLDQSSRREGDEEASVSAAQIAVGAQLDGDVWTITDLRVL</sequence>
<keyword evidence="2 3" id="KW-0472">Membrane</keyword>
<organism evidence="4 5">
    <name type="scientific">Aeromicrobium piscarium</name>
    <dbReference type="NCBI Taxonomy" id="2590901"/>
    <lineage>
        <taxon>Bacteria</taxon>
        <taxon>Bacillati</taxon>
        <taxon>Actinomycetota</taxon>
        <taxon>Actinomycetes</taxon>
        <taxon>Propionibacteriales</taxon>
        <taxon>Nocardioidaceae</taxon>
        <taxon>Aeromicrobium</taxon>
    </lineage>
</organism>
<comment type="caution">
    <text evidence="4">The sequence shown here is derived from an EMBL/GenBank/DDBJ whole genome shotgun (WGS) entry which is preliminary data.</text>
</comment>
<evidence type="ECO:0000313" key="4">
    <source>
        <dbReference type="EMBL" id="TSD68222.1"/>
    </source>
</evidence>
<protein>
    <recommendedName>
        <fullName evidence="6">Mce-associated membrane protein</fullName>
    </recommendedName>
</protein>
<gene>
    <name evidence="4" type="ORF">FNM00_01095</name>
</gene>
<dbReference type="RefSeq" id="WP_143911170.1">
    <property type="nucleotide sequence ID" value="NZ_VLNT01000001.1"/>
</dbReference>
<evidence type="ECO:0000313" key="5">
    <source>
        <dbReference type="Proteomes" id="UP000316988"/>
    </source>
</evidence>
<proteinExistence type="predicted"/>
<dbReference type="PANTHER" id="PTHR37042">
    <property type="entry name" value="OUTER MEMBRANE PROTEIN RV1973"/>
    <property type="match status" value="1"/>
</dbReference>
<comment type="subcellular location">
    <subcellularLocation>
        <location evidence="1">Membrane</location>
    </subcellularLocation>
</comment>
<name>A0A554SPD9_9ACTN</name>
<keyword evidence="3" id="KW-1133">Transmembrane helix</keyword>
<feature type="transmembrane region" description="Helical" evidence="3">
    <location>
        <begin position="7"/>
        <end position="28"/>
    </location>
</feature>
<keyword evidence="5" id="KW-1185">Reference proteome</keyword>
<dbReference type="AlphaFoldDB" id="A0A554SPD9"/>
<dbReference type="Proteomes" id="UP000316988">
    <property type="component" value="Unassembled WGS sequence"/>
</dbReference>